<evidence type="ECO:0000313" key="1">
    <source>
        <dbReference type="EMBL" id="KAF5339271.1"/>
    </source>
</evidence>
<keyword evidence="2" id="KW-1185">Reference proteome</keyword>
<dbReference type="Proteomes" id="UP000559256">
    <property type="component" value="Unassembled WGS sequence"/>
</dbReference>
<proteinExistence type="predicted"/>
<name>A0A8H5CDV8_9AGAR</name>
<protein>
    <submittedName>
        <fullName evidence="1">Uncharacterized protein</fullName>
    </submittedName>
</protein>
<dbReference type="OrthoDB" id="3031408at2759"/>
<accession>A0A8H5CDV8</accession>
<dbReference type="EMBL" id="JAACJM010000186">
    <property type="protein sequence ID" value="KAF5339271.1"/>
    <property type="molecule type" value="Genomic_DNA"/>
</dbReference>
<dbReference type="AlphaFoldDB" id="A0A8H5CDV8"/>
<reference evidence="1 2" key="1">
    <citation type="journal article" date="2020" name="ISME J.">
        <title>Uncovering the hidden diversity of litter-decomposition mechanisms in mushroom-forming fungi.</title>
        <authorList>
            <person name="Floudas D."/>
            <person name="Bentzer J."/>
            <person name="Ahren D."/>
            <person name="Johansson T."/>
            <person name="Persson P."/>
            <person name="Tunlid A."/>
        </authorList>
    </citation>
    <scope>NUCLEOTIDE SEQUENCE [LARGE SCALE GENOMIC DNA]</scope>
    <source>
        <strain evidence="1 2">CBS 291.85</strain>
    </source>
</reference>
<organism evidence="1 2">
    <name type="scientific">Tetrapyrgos nigripes</name>
    <dbReference type="NCBI Taxonomy" id="182062"/>
    <lineage>
        <taxon>Eukaryota</taxon>
        <taxon>Fungi</taxon>
        <taxon>Dikarya</taxon>
        <taxon>Basidiomycota</taxon>
        <taxon>Agaricomycotina</taxon>
        <taxon>Agaricomycetes</taxon>
        <taxon>Agaricomycetidae</taxon>
        <taxon>Agaricales</taxon>
        <taxon>Marasmiineae</taxon>
        <taxon>Marasmiaceae</taxon>
        <taxon>Tetrapyrgos</taxon>
    </lineage>
</organism>
<sequence>MSQHSKDTWYYPPDITQDLQGVDLSDEVKAEIFTCAYEYTRCVIPQYTNWNRYLAFIRVIVICTITEFRGTFIDVTTSDDILGYCLSSTLVTLFKGTAGYRDMCQEIRAFLLIAADKISKRRHGELFRRYVNALAQSPRQWFRMRDWDALFRFTIAAALVCNDLDDT</sequence>
<gene>
    <name evidence="1" type="ORF">D9758_013337</name>
</gene>
<comment type="caution">
    <text evidence="1">The sequence shown here is derived from an EMBL/GenBank/DDBJ whole genome shotgun (WGS) entry which is preliminary data.</text>
</comment>
<evidence type="ECO:0000313" key="2">
    <source>
        <dbReference type="Proteomes" id="UP000559256"/>
    </source>
</evidence>